<dbReference type="RefSeq" id="WP_260746659.1">
    <property type="nucleotide sequence ID" value="NZ_CP092109.1"/>
</dbReference>
<keyword evidence="8" id="KW-1185">Reference proteome</keyword>
<sequence length="307" mass="32981">MKIRVLVCAVFLLAASAAQTVYASDAPLWKDVSAILEQRCILCHQGDYASGGLRLDSLEGVLSGSARGAVVVAGKPTESELVLQVRGERRPRMPMNGPPWLSDEEVERIEAWIAAGLPGEDSPAPAAPAAKEEKAPPVVSGPLTWAQVEPVFMAHCARCHSHEGIMGPAPEKFVVTSYDDILDSRERARIIPGQPGHSEVMRRLRGQSLPRMPLDGPPWLSDTEITLVEEWIAAGARDAFGTPASVPVGARVRLEGILSGLWALDGQPFVVDGATRRDGPLRPGQRVEVRGHIGADGAIRATRVRVR</sequence>
<evidence type="ECO:0000256" key="1">
    <source>
        <dbReference type="ARBA" id="ARBA00022617"/>
    </source>
</evidence>
<evidence type="ECO:0000313" key="7">
    <source>
        <dbReference type="EMBL" id="UWZ78310.1"/>
    </source>
</evidence>
<dbReference type="InterPro" id="IPR036909">
    <property type="entry name" value="Cyt_c-like_dom_sf"/>
</dbReference>
<dbReference type="SUPFAM" id="SSF46626">
    <property type="entry name" value="Cytochrome c"/>
    <property type="match status" value="2"/>
</dbReference>
<gene>
    <name evidence="7" type="ORF">L9S41_11455</name>
</gene>
<keyword evidence="3 4" id="KW-0408">Iron</keyword>
<keyword evidence="2 4" id="KW-0479">Metal-binding</keyword>
<evidence type="ECO:0000256" key="2">
    <source>
        <dbReference type="ARBA" id="ARBA00022723"/>
    </source>
</evidence>
<evidence type="ECO:0000256" key="5">
    <source>
        <dbReference type="SAM" id="SignalP"/>
    </source>
</evidence>
<dbReference type="Pfam" id="PF18914">
    <property type="entry name" value="DUF5666"/>
    <property type="match status" value="1"/>
</dbReference>
<proteinExistence type="predicted"/>
<evidence type="ECO:0000313" key="8">
    <source>
        <dbReference type="Proteomes" id="UP001060414"/>
    </source>
</evidence>
<dbReference type="EMBL" id="CP092109">
    <property type="protein sequence ID" value="UWZ78310.1"/>
    <property type="molecule type" value="Genomic_DNA"/>
</dbReference>
<dbReference type="PANTHER" id="PTHR35889:SF3">
    <property type="entry name" value="F-BOX DOMAIN-CONTAINING PROTEIN"/>
    <property type="match status" value="1"/>
</dbReference>
<dbReference type="Proteomes" id="UP001060414">
    <property type="component" value="Chromosome"/>
</dbReference>
<evidence type="ECO:0000256" key="3">
    <source>
        <dbReference type="ARBA" id="ARBA00023004"/>
    </source>
</evidence>
<dbReference type="PROSITE" id="PS51007">
    <property type="entry name" value="CYTC"/>
    <property type="match status" value="1"/>
</dbReference>
<feature type="chain" id="PRO_5047312381" evidence="5">
    <location>
        <begin position="24"/>
        <end position="307"/>
    </location>
</feature>
<keyword evidence="1 4" id="KW-0349">Heme</keyword>
<feature type="signal peptide" evidence="5">
    <location>
        <begin position="1"/>
        <end position="23"/>
    </location>
</feature>
<dbReference type="InterPro" id="IPR011429">
    <property type="entry name" value="Cyt_c_Planctomycete-type"/>
</dbReference>
<evidence type="ECO:0000259" key="6">
    <source>
        <dbReference type="PROSITE" id="PS51007"/>
    </source>
</evidence>
<dbReference type="Pfam" id="PF07635">
    <property type="entry name" value="PSCyt1"/>
    <property type="match status" value="1"/>
</dbReference>
<reference evidence="7" key="1">
    <citation type="journal article" date="2022" name="Environ. Microbiol.">
        <title>Geoalkalibacter halelectricus SAP #1 sp. nov. possessing extracellular electron transfer and mineral#reducing capabilities from a haloalkaline environment.</title>
        <authorList>
            <person name="Yadav S."/>
            <person name="Singh R."/>
            <person name="Sundharam S.S."/>
            <person name="Chaudhary S."/>
            <person name="Krishnamurthi S."/>
            <person name="Patil S.A."/>
        </authorList>
    </citation>
    <scope>NUCLEOTIDE SEQUENCE</scope>
    <source>
        <strain evidence="7">SAP-1</strain>
    </source>
</reference>
<dbReference type="InterPro" id="IPR009056">
    <property type="entry name" value="Cyt_c-like_dom"/>
</dbReference>
<accession>A0ABY5ZKI1</accession>
<name>A0ABY5ZKI1_9BACT</name>
<evidence type="ECO:0000256" key="4">
    <source>
        <dbReference type="PROSITE-ProRule" id="PRU00433"/>
    </source>
</evidence>
<organism evidence="7 8">
    <name type="scientific">Geoalkalibacter halelectricus</name>
    <dbReference type="NCBI Taxonomy" id="2847045"/>
    <lineage>
        <taxon>Bacteria</taxon>
        <taxon>Pseudomonadati</taxon>
        <taxon>Thermodesulfobacteriota</taxon>
        <taxon>Desulfuromonadia</taxon>
        <taxon>Desulfuromonadales</taxon>
        <taxon>Geoalkalibacteraceae</taxon>
        <taxon>Geoalkalibacter</taxon>
    </lineage>
</organism>
<keyword evidence="5" id="KW-0732">Signal</keyword>
<dbReference type="InterPro" id="IPR043724">
    <property type="entry name" value="DUF5666"/>
</dbReference>
<feature type="domain" description="Cytochrome c" evidence="6">
    <location>
        <begin position="24"/>
        <end position="117"/>
    </location>
</feature>
<dbReference type="PANTHER" id="PTHR35889">
    <property type="entry name" value="CYCLOINULO-OLIGOSACCHARIDE FRUCTANOTRANSFERASE-RELATED"/>
    <property type="match status" value="1"/>
</dbReference>
<protein>
    <submittedName>
        <fullName evidence="7">DUF5666 domain-containing protein</fullName>
    </submittedName>
</protein>